<feature type="compositionally biased region" description="Basic and acidic residues" evidence="1">
    <location>
        <begin position="209"/>
        <end position="222"/>
    </location>
</feature>
<feature type="chain" id="PRO_5044803661" evidence="2">
    <location>
        <begin position="21"/>
        <end position="238"/>
    </location>
</feature>
<evidence type="ECO:0000313" key="3">
    <source>
        <dbReference type="EMBL" id="KAL3071573.1"/>
    </source>
</evidence>
<feature type="signal peptide" evidence="2">
    <location>
        <begin position="1"/>
        <end position="20"/>
    </location>
</feature>
<dbReference type="EMBL" id="JBICBT010001358">
    <property type="protein sequence ID" value="KAL3071573.1"/>
    <property type="molecule type" value="Genomic_DNA"/>
</dbReference>
<feature type="compositionally biased region" description="Basic and acidic residues" evidence="1">
    <location>
        <begin position="25"/>
        <end position="60"/>
    </location>
</feature>
<feature type="compositionally biased region" description="Low complexity" evidence="1">
    <location>
        <begin position="112"/>
        <end position="123"/>
    </location>
</feature>
<dbReference type="Proteomes" id="UP001620626">
    <property type="component" value="Unassembled WGS sequence"/>
</dbReference>
<evidence type="ECO:0000313" key="4">
    <source>
        <dbReference type="Proteomes" id="UP001620626"/>
    </source>
</evidence>
<feature type="compositionally biased region" description="Acidic residues" evidence="1">
    <location>
        <begin position="223"/>
        <end position="238"/>
    </location>
</feature>
<comment type="caution">
    <text evidence="3">The sequence shown here is derived from an EMBL/GenBank/DDBJ whole genome shotgun (WGS) entry which is preliminary data.</text>
</comment>
<accession>A0ABD2I5X5</accession>
<feature type="compositionally biased region" description="Polar residues" evidence="1">
    <location>
        <begin position="88"/>
        <end position="111"/>
    </location>
</feature>
<protein>
    <submittedName>
        <fullName evidence="3">Uncharacterized protein</fullName>
    </submittedName>
</protein>
<name>A0ABD2I5X5_9BILA</name>
<feature type="compositionally biased region" description="Polar residues" evidence="1">
    <location>
        <begin position="144"/>
        <end position="153"/>
    </location>
</feature>
<evidence type="ECO:0000256" key="2">
    <source>
        <dbReference type="SAM" id="SignalP"/>
    </source>
</evidence>
<feature type="region of interest" description="Disordered" evidence="1">
    <location>
        <begin position="24"/>
        <end position="238"/>
    </location>
</feature>
<evidence type="ECO:0000256" key="1">
    <source>
        <dbReference type="SAM" id="MobiDB-lite"/>
    </source>
</evidence>
<organism evidence="3 4">
    <name type="scientific">Heterodera trifolii</name>
    <dbReference type="NCBI Taxonomy" id="157864"/>
    <lineage>
        <taxon>Eukaryota</taxon>
        <taxon>Metazoa</taxon>
        <taxon>Ecdysozoa</taxon>
        <taxon>Nematoda</taxon>
        <taxon>Chromadorea</taxon>
        <taxon>Rhabditida</taxon>
        <taxon>Tylenchina</taxon>
        <taxon>Tylenchomorpha</taxon>
        <taxon>Tylenchoidea</taxon>
        <taxon>Heteroderidae</taxon>
        <taxon>Heteroderinae</taxon>
        <taxon>Heterodera</taxon>
    </lineage>
</organism>
<reference evidence="3 4" key="1">
    <citation type="submission" date="2024-10" db="EMBL/GenBank/DDBJ databases">
        <authorList>
            <person name="Kim D."/>
        </authorList>
    </citation>
    <scope>NUCLEOTIDE SEQUENCE [LARGE SCALE GENOMIC DNA]</scope>
    <source>
        <strain evidence="3">BH-2024</strain>
    </source>
</reference>
<gene>
    <name evidence="3" type="ORF">niasHT_031937</name>
</gene>
<keyword evidence="4" id="KW-1185">Reference proteome</keyword>
<proteinExistence type="predicted"/>
<sequence>MAILLKFVLFLSIMAIFCDCMDPGKNGKSEKKDVVKQKVDETKIERKEEEGKGASEENKGKGTVMADPKKEGTATVKIPHRYGAVTGMSGQNASPKASQIGSPKNSPKGTQIGSPKSISSPKSTQIGSPKGIQIGSPRKEKTKLSSAVGSSDFNVIGESKEAKKPSQFKPSPSRSQNKREQQRLNVTIGEAGRVQSSKRVSSKDTFSPSRKEKEEQMRRLTEGEENESLFDEEFDDSN</sequence>
<keyword evidence="2" id="KW-0732">Signal</keyword>
<feature type="compositionally biased region" description="Polar residues" evidence="1">
    <location>
        <begin position="194"/>
        <end position="208"/>
    </location>
</feature>
<dbReference type="AlphaFoldDB" id="A0ABD2I5X5"/>